<dbReference type="OrthoDB" id="527642at2759"/>
<feature type="signal peptide" evidence="6">
    <location>
        <begin position="1"/>
        <end position="25"/>
    </location>
</feature>
<evidence type="ECO:0000256" key="6">
    <source>
        <dbReference type="SAM" id="SignalP"/>
    </source>
</evidence>
<dbReference type="GO" id="GO:0006004">
    <property type="term" value="P:fucose metabolic process"/>
    <property type="evidence" value="ECO:0007669"/>
    <property type="project" value="UniProtKB-KW"/>
</dbReference>
<protein>
    <recommendedName>
        <fullName evidence="5">O-fucosyltransferase family protein</fullName>
    </recommendedName>
</protein>
<dbReference type="EMBL" id="JAEHOE010000103">
    <property type="protein sequence ID" value="KAG2486987.1"/>
    <property type="molecule type" value="Genomic_DNA"/>
</dbReference>
<keyword evidence="2" id="KW-0808">Transferase</keyword>
<name>A0A836BSC2_9CHLO</name>
<dbReference type="Proteomes" id="UP000612055">
    <property type="component" value="Unassembled WGS sequence"/>
</dbReference>
<keyword evidence="4" id="KW-0119">Carbohydrate metabolism</keyword>
<comment type="caution">
    <text evidence="7">The sequence shown here is derived from an EMBL/GenBank/DDBJ whole genome shotgun (WGS) entry which is preliminary data.</text>
</comment>
<evidence type="ECO:0000313" key="7">
    <source>
        <dbReference type="EMBL" id="KAG2486987.1"/>
    </source>
</evidence>
<evidence type="ECO:0000256" key="4">
    <source>
        <dbReference type="ARBA" id="ARBA00023277"/>
    </source>
</evidence>
<gene>
    <name evidence="7" type="ORF">HYH03_014359</name>
</gene>
<dbReference type="InterPro" id="IPR024709">
    <property type="entry name" value="FucosylTrfase_pln"/>
</dbReference>
<proteinExistence type="inferred from homology"/>
<dbReference type="AlphaFoldDB" id="A0A836BSC2"/>
<reference evidence="7" key="1">
    <citation type="journal article" date="2020" name="bioRxiv">
        <title>Comparative genomics of Chlamydomonas.</title>
        <authorList>
            <person name="Craig R.J."/>
            <person name="Hasan A.R."/>
            <person name="Ness R.W."/>
            <person name="Keightley P.D."/>
        </authorList>
    </citation>
    <scope>NUCLEOTIDE SEQUENCE</scope>
    <source>
        <strain evidence="7">CCAP 11/70</strain>
    </source>
</reference>
<sequence>MTSIRISAFALTWLVACSALLVVDATSNGVLRPSQDYASAPLALRHSLREAESNPAASFLVWLRRALAPGARAALPEELEAPRRIPVLKGGYLFPVLAWGPNNQVAGLKEALVLGRLLERTVVVHDILNHYDEAKKGGSAGSMDFKLVYDFDHLSRHQSVVTLDERRAAGWGGEVDAVAHFGKAFLSQIKNAHKLNVSDEGAPYIDFVKFDCTRSQLSHMAQELLPYKDVAFIVYENVVRDAGHGVKLRVTGELCHDQYLQVSAQLVKSSRILDISRRFRAKRLGGEDVPYIAVHLRPYPDTCLYWWNQKEYDEAKAKKACKNGKLYPVCVSQTALQMKRLEERVGKGKAKLFVMSYPELRPVISRMYDSVDLDPVYYDEADLEKEMGYRSISLLGMVEEEIAYEADVFIGTSYSSMTGVILQERFARGEPTTLPHLHAHQQLADRRTAALHRKPAVCRGVGCSRVKRAEGRHRGRR</sequence>
<accession>A0A836BSC2</accession>
<keyword evidence="8" id="KW-1185">Reference proteome</keyword>
<evidence type="ECO:0000256" key="1">
    <source>
        <dbReference type="ARBA" id="ARBA00007737"/>
    </source>
</evidence>
<dbReference type="CDD" id="cd11296">
    <property type="entry name" value="O-FucT_like"/>
    <property type="match status" value="1"/>
</dbReference>
<dbReference type="PANTHER" id="PTHR31288">
    <property type="entry name" value="O-FUCOSYLTRANSFERASE FAMILY PROTEIN"/>
    <property type="match status" value="1"/>
</dbReference>
<evidence type="ECO:0000256" key="5">
    <source>
        <dbReference type="ARBA" id="ARBA00030350"/>
    </source>
</evidence>
<dbReference type="Gene3D" id="3.40.50.11350">
    <property type="match status" value="1"/>
</dbReference>
<dbReference type="GO" id="GO:0016740">
    <property type="term" value="F:transferase activity"/>
    <property type="evidence" value="ECO:0007669"/>
    <property type="project" value="UniProtKB-KW"/>
</dbReference>
<organism evidence="7 8">
    <name type="scientific">Edaphochlamys debaryana</name>
    <dbReference type="NCBI Taxonomy" id="47281"/>
    <lineage>
        <taxon>Eukaryota</taxon>
        <taxon>Viridiplantae</taxon>
        <taxon>Chlorophyta</taxon>
        <taxon>core chlorophytes</taxon>
        <taxon>Chlorophyceae</taxon>
        <taxon>CS clade</taxon>
        <taxon>Chlamydomonadales</taxon>
        <taxon>Chlamydomonadales incertae sedis</taxon>
        <taxon>Edaphochlamys</taxon>
    </lineage>
</organism>
<evidence type="ECO:0000256" key="2">
    <source>
        <dbReference type="ARBA" id="ARBA00022679"/>
    </source>
</evidence>
<dbReference type="InterPro" id="IPR019378">
    <property type="entry name" value="GDP-Fuc_O-FucTrfase"/>
</dbReference>
<dbReference type="PANTHER" id="PTHR31288:SF22">
    <property type="entry name" value="O-FUCOSYLTRANSFERASE 9"/>
    <property type="match status" value="1"/>
</dbReference>
<feature type="chain" id="PRO_5032510935" description="O-fucosyltransferase family protein" evidence="6">
    <location>
        <begin position="26"/>
        <end position="477"/>
    </location>
</feature>
<dbReference type="Pfam" id="PF10250">
    <property type="entry name" value="O-FucT"/>
    <property type="match status" value="1"/>
</dbReference>
<comment type="similarity">
    <text evidence="1">Belongs to the glycosyltransferase GT106 family.</text>
</comment>
<evidence type="ECO:0000313" key="8">
    <source>
        <dbReference type="Proteomes" id="UP000612055"/>
    </source>
</evidence>
<keyword evidence="6" id="KW-0732">Signal</keyword>
<keyword evidence="3" id="KW-0294">Fucose metabolism</keyword>
<evidence type="ECO:0000256" key="3">
    <source>
        <dbReference type="ARBA" id="ARBA00023253"/>
    </source>
</evidence>
<dbReference type="PROSITE" id="PS51257">
    <property type="entry name" value="PROKAR_LIPOPROTEIN"/>
    <property type="match status" value="1"/>
</dbReference>